<comment type="subcellular location">
    <subcellularLocation>
        <location evidence="12">Cell membrane</location>
        <topology evidence="12">Peripheral membrane protein</topology>
    </subcellularLocation>
    <subcellularLocation>
        <location evidence="1">Membrane</location>
    </subcellularLocation>
</comment>
<feature type="domain" description="ATPase F1/V1/A1 complex alpha/beta subunit N-terminal" evidence="15">
    <location>
        <begin position="31"/>
        <end position="96"/>
    </location>
</feature>
<dbReference type="SUPFAM" id="SSF52540">
    <property type="entry name" value="P-loop containing nucleoside triphosphate hydrolases"/>
    <property type="match status" value="1"/>
</dbReference>
<comment type="function">
    <text evidence="12">Produces ATP from ADP in the presence of a proton gradient across the membrane. The alpha chain is a regulatory subunit.</text>
</comment>
<keyword evidence="10 12" id="KW-0139">CF(1)</keyword>
<evidence type="ECO:0000256" key="7">
    <source>
        <dbReference type="ARBA" id="ARBA00022967"/>
    </source>
</evidence>
<dbReference type="InterPro" id="IPR000194">
    <property type="entry name" value="ATPase_F1/V1/A1_a/bsu_nucl-bd"/>
</dbReference>
<dbReference type="CDD" id="cd01132">
    <property type="entry name" value="F1-ATPase_alpha_CD"/>
    <property type="match status" value="1"/>
</dbReference>
<dbReference type="InterPro" id="IPR005294">
    <property type="entry name" value="ATP_synth_F1_asu"/>
</dbReference>
<dbReference type="PANTHER" id="PTHR48082">
    <property type="entry name" value="ATP SYNTHASE SUBUNIT ALPHA, MITOCHONDRIAL"/>
    <property type="match status" value="1"/>
</dbReference>
<feature type="domain" description="ATPase F1/V1/A1 complex alpha/beta subunit nucleotide-binding" evidence="13">
    <location>
        <begin position="153"/>
        <end position="376"/>
    </location>
</feature>
<dbReference type="PROSITE" id="PS00152">
    <property type="entry name" value="ATPASE_ALPHA_BETA"/>
    <property type="match status" value="1"/>
</dbReference>
<dbReference type="InterPro" id="IPR036121">
    <property type="entry name" value="ATPase_F1/V1/A1_a/bsu_N_sf"/>
</dbReference>
<dbReference type="Pfam" id="PF02874">
    <property type="entry name" value="ATP-synt_ab_N"/>
    <property type="match status" value="1"/>
</dbReference>
<dbReference type="InterPro" id="IPR023366">
    <property type="entry name" value="ATP_synth_asu-like_sf"/>
</dbReference>
<dbReference type="InterPro" id="IPR020003">
    <property type="entry name" value="ATPase_a/bsu_AS"/>
</dbReference>
<evidence type="ECO:0000259" key="14">
    <source>
        <dbReference type="Pfam" id="PF00306"/>
    </source>
</evidence>
<evidence type="ECO:0000259" key="15">
    <source>
        <dbReference type="Pfam" id="PF02874"/>
    </source>
</evidence>
<dbReference type="SUPFAM" id="SSF47917">
    <property type="entry name" value="C-terminal domain of alpha and beta subunits of F1 ATP synthase"/>
    <property type="match status" value="1"/>
</dbReference>
<dbReference type="CDD" id="cd18116">
    <property type="entry name" value="ATP-synt_F1_alpha_N"/>
    <property type="match status" value="1"/>
</dbReference>
<keyword evidence="4 12" id="KW-1003">Cell membrane</keyword>
<name>A0ABN3BMZ9_9MICC</name>
<dbReference type="Pfam" id="PF00006">
    <property type="entry name" value="ATP-synt_ab"/>
    <property type="match status" value="1"/>
</dbReference>
<keyword evidence="6 12" id="KW-0067">ATP-binding</keyword>
<evidence type="ECO:0000256" key="8">
    <source>
        <dbReference type="ARBA" id="ARBA00023065"/>
    </source>
</evidence>
<evidence type="ECO:0000256" key="2">
    <source>
        <dbReference type="ARBA" id="ARBA00008936"/>
    </source>
</evidence>
<evidence type="ECO:0000256" key="12">
    <source>
        <dbReference type="HAMAP-Rule" id="MF_01346"/>
    </source>
</evidence>
<dbReference type="Gene3D" id="3.40.50.300">
    <property type="entry name" value="P-loop containing nucleotide triphosphate hydrolases"/>
    <property type="match status" value="1"/>
</dbReference>
<dbReference type="Pfam" id="PF00306">
    <property type="entry name" value="ATP-synt_ab_C"/>
    <property type="match status" value="1"/>
</dbReference>
<keyword evidence="9 12" id="KW-0472">Membrane</keyword>
<protein>
    <recommendedName>
        <fullName evidence="12">ATP synthase subunit alpha</fullName>
        <ecNumber evidence="12">7.1.2.2</ecNumber>
    </recommendedName>
    <alternativeName>
        <fullName evidence="12">ATP synthase F1 sector subunit alpha</fullName>
    </alternativeName>
    <alternativeName>
        <fullName evidence="12">F-ATPase subunit alpha</fullName>
    </alternativeName>
</protein>
<evidence type="ECO:0000256" key="1">
    <source>
        <dbReference type="ARBA" id="ARBA00004370"/>
    </source>
</evidence>
<keyword evidence="12" id="KW-0375">Hydrogen ion transport</keyword>
<accession>A0ABN3BMZ9</accession>
<reference evidence="16 17" key="1">
    <citation type="journal article" date="2019" name="Int. J. Syst. Evol. Microbiol.">
        <title>The Global Catalogue of Microorganisms (GCM) 10K type strain sequencing project: providing services to taxonomists for standard genome sequencing and annotation.</title>
        <authorList>
            <consortium name="The Broad Institute Genomics Platform"/>
            <consortium name="The Broad Institute Genome Sequencing Center for Infectious Disease"/>
            <person name="Wu L."/>
            <person name="Ma J."/>
        </authorList>
    </citation>
    <scope>NUCLEOTIDE SEQUENCE [LARGE SCALE GENOMIC DNA]</scope>
    <source>
        <strain evidence="16 17">JCM 16034</strain>
    </source>
</reference>
<feature type="domain" description="ATP synthase alpha subunit C-terminal" evidence="14">
    <location>
        <begin position="383"/>
        <end position="507"/>
    </location>
</feature>
<organism evidence="16 17">
    <name type="scientific">Sinomonas flava</name>
    <dbReference type="NCBI Taxonomy" id="496857"/>
    <lineage>
        <taxon>Bacteria</taxon>
        <taxon>Bacillati</taxon>
        <taxon>Actinomycetota</taxon>
        <taxon>Actinomycetes</taxon>
        <taxon>Micrococcales</taxon>
        <taxon>Micrococcaceae</taxon>
        <taxon>Sinomonas</taxon>
    </lineage>
</organism>
<dbReference type="Proteomes" id="UP001500432">
    <property type="component" value="Unassembled WGS sequence"/>
</dbReference>
<dbReference type="SUPFAM" id="SSF50615">
    <property type="entry name" value="N-terminal domain of alpha and beta subunits of F1 ATP synthase"/>
    <property type="match status" value="1"/>
</dbReference>
<keyword evidence="17" id="KW-1185">Reference proteome</keyword>
<proteinExistence type="inferred from homology"/>
<keyword evidence="7 12" id="KW-1278">Translocase</keyword>
<keyword evidence="5 12" id="KW-0547">Nucleotide-binding</keyword>
<evidence type="ECO:0000256" key="5">
    <source>
        <dbReference type="ARBA" id="ARBA00022741"/>
    </source>
</evidence>
<dbReference type="Gene3D" id="2.40.30.20">
    <property type="match status" value="1"/>
</dbReference>
<evidence type="ECO:0000256" key="4">
    <source>
        <dbReference type="ARBA" id="ARBA00022475"/>
    </source>
</evidence>
<dbReference type="EC" id="7.1.2.2" evidence="12"/>
<comment type="similarity">
    <text evidence="2 12">Belongs to the ATPase alpha/beta chains family.</text>
</comment>
<dbReference type="InterPro" id="IPR033732">
    <property type="entry name" value="ATP_synth_F1_a_nt-bd_dom"/>
</dbReference>
<evidence type="ECO:0000256" key="10">
    <source>
        <dbReference type="ARBA" id="ARBA00023196"/>
    </source>
</evidence>
<dbReference type="Gene3D" id="1.20.150.20">
    <property type="entry name" value="ATP synthase alpha/beta chain, C-terminal domain"/>
    <property type="match status" value="1"/>
</dbReference>
<evidence type="ECO:0000313" key="16">
    <source>
        <dbReference type="EMBL" id="GAA2197952.1"/>
    </source>
</evidence>
<dbReference type="InterPro" id="IPR038376">
    <property type="entry name" value="ATP_synth_asu_C_sf"/>
</dbReference>
<feature type="site" description="Required for activity" evidence="12">
    <location>
        <position position="374"/>
    </location>
</feature>
<dbReference type="NCBIfam" id="TIGR00962">
    <property type="entry name" value="atpA"/>
    <property type="match status" value="1"/>
</dbReference>
<keyword evidence="11 12" id="KW-0066">ATP synthesis</keyword>
<dbReference type="HAMAP" id="MF_01346">
    <property type="entry name" value="ATP_synth_alpha_bact"/>
    <property type="match status" value="1"/>
</dbReference>
<dbReference type="EMBL" id="BAAAQW010000003">
    <property type="protein sequence ID" value="GAA2197952.1"/>
    <property type="molecule type" value="Genomic_DNA"/>
</dbReference>
<keyword evidence="8 12" id="KW-0406">Ion transport</keyword>
<dbReference type="InterPro" id="IPR000793">
    <property type="entry name" value="ATP_synth_asu_C"/>
</dbReference>
<dbReference type="CDD" id="cd18113">
    <property type="entry name" value="ATP-synt_F1_alpha_C"/>
    <property type="match status" value="1"/>
</dbReference>
<dbReference type="RefSeq" id="WP_344298456.1">
    <property type="nucleotide sequence ID" value="NZ_BAAAQW010000003.1"/>
</dbReference>
<evidence type="ECO:0000259" key="13">
    <source>
        <dbReference type="Pfam" id="PF00006"/>
    </source>
</evidence>
<dbReference type="NCBIfam" id="NF009884">
    <property type="entry name" value="PRK13343.1"/>
    <property type="match status" value="1"/>
</dbReference>
<evidence type="ECO:0000256" key="9">
    <source>
        <dbReference type="ARBA" id="ARBA00023136"/>
    </source>
</evidence>
<evidence type="ECO:0000256" key="6">
    <source>
        <dbReference type="ARBA" id="ARBA00022840"/>
    </source>
</evidence>
<dbReference type="InterPro" id="IPR027417">
    <property type="entry name" value="P-loop_NTPase"/>
</dbReference>
<comment type="caution">
    <text evidence="16">The sequence shown here is derived from an EMBL/GenBank/DDBJ whole genome shotgun (WGS) entry which is preliminary data.</text>
</comment>
<gene>
    <name evidence="12 16" type="primary">atpA</name>
    <name evidence="16" type="ORF">GCM10009849_08780</name>
</gene>
<feature type="binding site" evidence="12">
    <location>
        <begin position="173"/>
        <end position="180"/>
    </location>
    <ligand>
        <name>ATP</name>
        <dbReference type="ChEBI" id="CHEBI:30616"/>
    </ligand>
</feature>
<evidence type="ECO:0000256" key="3">
    <source>
        <dbReference type="ARBA" id="ARBA00022448"/>
    </source>
</evidence>
<comment type="catalytic activity">
    <reaction evidence="12">
        <text>ATP + H2O + 4 H(+)(in) = ADP + phosphate + 5 H(+)(out)</text>
        <dbReference type="Rhea" id="RHEA:57720"/>
        <dbReference type="ChEBI" id="CHEBI:15377"/>
        <dbReference type="ChEBI" id="CHEBI:15378"/>
        <dbReference type="ChEBI" id="CHEBI:30616"/>
        <dbReference type="ChEBI" id="CHEBI:43474"/>
        <dbReference type="ChEBI" id="CHEBI:456216"/>
        <dbReference type="EC" id="7.1.2.2"/>
    </reaction>
</comment>
<evidence type="ECO:0000313" key="17">
    <source>
        <dbReference type="Proteomes" id="UP001500432"/>
    </source>
</evidence>
<sequence>MAELTINADDVRSALNDFAASYEPGTAERVEVGRVTTAGDGIARVEGLPSVMANELLRFEDGTLGLAQNLDVREIGVIILGDFGGIEEGQEVHRTGQILSVPVGDAFLGRVVDPLGTPIDDLGPIAAEGTRALELQAPGVTQRKSVHEPMQTGLKAIDAMIPIGRGQRQLIIGDRQTGKTAIAVDTIINQKANWASGDTTKQVRCIYVAIGQKASTIAAVRQTLEDHGALEYTTIVASPASDPAGFKYLAPYAGSAIGQHWMYGGKHVLIIFDDLSKQAEAYRAVSLLLRRPPGREAYPGDVFYLHSRLLERCAKLSDELGAGSMTGLPIIETKANDVSAYIPTNVISITDGQIFLQSDLFNANQRPAVDVGISVSRVGGAAQVKSMKSVSGTLKLDLAQYRDMQAFAMFASDLDAASRQQLTRGARLMELLKQGQYSPYPVEEQVVSIWAGTRGYLDDVPVEDVRRFEADFIDYLKRKTSILTTLAQTGKLEDDTVEALKTAVTEFKKGFFGEGDNQLVGAGHEEHDALAEGDVNQEKIVKQKR</sequence>
<evidence type="ECO:0000256" key="11">
    <source>
        <dbReference type="ARBA" id="ARBA00023310"/>
    </source>
</evidence>
<dbReference type="InterPro" id="IPR004100">
    <property type="entry name" value="ATPase_F1/V1/A1_a/bsu_N"/>
</dbReference>
<dbReference type="PANTHER" id="PTHR48082:SF2">
    <property type="entry name" value="ATP SYNTHASE SUBUNIT ALPHA, MITOCHONDRIAL"/>
    <property type="match status" value="1"/>
</dbReference>
<keyword evidence="3 12" id="KW-0813">Transport</keyword>